<feature type="signal peptide" evidence="1">
    <location>
        <begin position="1"/>
        <end position="21"/>
    </location>
</feature>
<keyword evidence="3" id="KW-1185">Reference proteome</keyword>
<evidence type="ECO:0000256" key="1">
    <source>
        <dbReference type="SAM" id="SignalP"/>
    </source>
</evidence>
<name>A0A0D3CGQ3_BRAOL</name>
<evidence type="ECO:0008006" key="4">
    <source>
        <dbReference type="Google" id="ProtNLM"/>
    </source>
</evidence>
<dbReference type="Proteomes" id="UP000032141">
    <property type="component" value="Chromosome C5"/>
</dbReference>
<sequence length="67" mass="7992">MFRFWRRGSILMLATLGRIFSGYRNRKGWIGRSIAQHTRGCGLYKILVPLHLVFTRNNQQGWKKRSR</sequence>
<dbReference type="Gramene" id="Bo5g088220.1">
    <property type="protein sequence ID" value="Bo5g088220.1"/>
    <property type="gene ID" value="Bo5g088220"/>
</dbReference>
<evidence type="ECO:0000313" key="2">
    <source>
        <dbReference type="EnsemblPlants" id="Bo5g088220.1"/>
    </source>
</evidence>
<evidence type="ECO:0000313" key="3">
    <source>
        <dbReference type="Proteomes" id="UP000032141"/>
    </source>
</evidence>
<keyword evidence="1" id="KW-0732">Signal</keyword>
<feature type="chain" id="PRO_5002273806" description="Secreted protein" evidence="1">
    <location>
        <begin position="22"/>
        <end position="67"/>
    </location>
</feature>
<reference evidence="2" key="2">
    <citation type="submission" date="2015-03" db="UniProtKB">
        <authorList>
            <consortium name="EnsemblPlants"/>
        </authorList>
    </citation>
    <scope>IDENTIFICATION</scope>
</reference>
<organism evidence="2 3">
    <name type="scientific">Brassica oleracea var. oleracea</name>
    <dbReference type="NCBI Taxonomy" id="109376"/>
    <lineage>
        <taxon>Eukaryota</taxon>
        <taxon>Viridiplantae</taxon>
        <taxon>Streptophyta</taxon>
        <taxon>Embryophyta</taxon>
        <taxon>Tracheophyta</taxon>
        <taxon>Spermatophyta</taxon>
        <taxon>Magnoliopsida</taxon>
        <taxon>eudicotyledons</taxon>
        <taxon>Gunneridae</taxon>
        <taxon>Pentapetalae</taxon>
        <taxon>rosids</taxon>
        <taxon>malvids</taxon>
        <taxon>Brassicales</taxon>
        <taxon>Brassicaceae</taxon>
        <taxon>Brassiceae</taxon>
        <taxon>Brassica</taxon>
    </lineage>
</organism>
<accession>A0A0D3CGQ3</accession>
<dbReference type="HOGENOM" id="CLU_2815957_0_0_1"/>
<reference evidence="2 3" key="1">
    <citation type="journal article" date="2014" name="Genome Biol.">
        <title>Transcriptome and methylome profiling reveals relics of genome dominance in the mesopolyploid Brassica oleracea.</title>
        <authorList>
            <person name="Parkin I.A."/>
            <person name="Koh C."/>
            <person name="Tang H."/>
            <person name="Robinson S.J."/>
            <person name="Kagale S."/>
            <person name="Clarke W.E."/>
            <person name="Town C.D."/>
            <person name="Nixon J."/>
            <person name="Krishnakumar V."/>
            <person name="Bidwell S.L."/>
            <person name="Denoeud F."/>
            <person name="Belcram H."/>
            <person name="Links M.G."/>
            <person name="Just J."/>
            <person name="Clarke C."/>
            <person name="Bender T."/>
            <person name="Huebert T."/>
            <person name="Mason A.S."/>
            <person name="Pires J.C."/>
            <person name="Barker G."/>
            <person name="Moore J."/>
            <person name="Walley P.G."/>
            <person name="Manoli S."/>
            <person name="Batley J."/>
            <person name="Edwards D."/>
            <person name="Nelson M.N."/>
            <person name="Wang X."/>
            <person name="Paterson A.H."/>
            <person name="King G."/>
            <person name="Bancroft I."/>
            <person name="Chalhoub B."/>
            <person name="Sharpe A.G."/>
        </authorList>
    </citation>
    <scope>NUCLEOTIDE SEQUENCE</scope>
    <source>
        <strain evidence="2 3">cv. TO1000</strain>
    </source>
</reference>
<protein>
    <recommendedName>
        <fullName evidence="4">Secreted protein</fullName>
    </recommendedName>
</protein>
<dbReference type="EnsemblPlants" id="Bo5g088220.1">
    <property type="protein sequence ID" value="Bo5g088220.1"/>
    <property type="gene ID" value="Bo5g088220"/>
</dbReference>
<dbReference type="AlphaFoldDB" id="A0A0D3CGQ3"/>
<proteinExistence type="predicted"/>